<keyword evidence="4" id="KW-1185">Reference proteome</keyword>
<evidence type="ECO:0000256" key="1">
    <source>
        <dbReference type="SAM" id="Phobius"/>
    </source>
</evidence>
<gene>
    <name evidence="3" type="ORF">A6F49_16890</name>
</gene>
<dbReference type="Pfam" id="PF14258">
    <property type="entry name" value="DUF4350"/>
    <property type="match status" value="1"/>
</dbReference>
<reference evidence="3 4" key="1">
    <citation type="submission" date="2016-04" db="EMBL/GenBank/DDBJ databases">
        <title>First whole genome shotgun sequence of the bacterium Enteractinococcus sp. strain UASWS1574.</title>
        <authorList>
            <person name="Crovadore J."/>
            <person name="Chablais R."/>
            <person name="Lefort F."/>
        </authorList>
    </citation>
    <scope>NUCLEOTIDE SEQUENCE [LARGE SCALE GENOMIC DNA]</scope>
    <source>
        <strain evidence="3 4">UASWS1574</strain>
    </source>
</reference>
<name>A0A1B7LWT1_9MICC</name>
<proteinExistence type="predicted"/>
<accession>A0A1B7LWT1</accession>
<dbReference type="InterPro" id="IPR025646">
    <property type="entry name" value="DUF4350"/>
</dbReference>
<dbReference type="RefSeq" id="WP_043058566.1">
    <property type="nucleotide sequence ID" value="NZ_LXEY01000022.1"/>
</dbReference>
<feature type="domain" description="DUF4350" evidence="2">
    <location>
        <begin position="43"/>
        <end position="224"/>
    </location>
</feature>
<feature type="transmembrane region" description="Helical" evidence="1">
    <location>
        <begin position="9"/>
        <end position="30"/>
    </location>
</feature>
<comment type="caution">
    <text evidence="3">The sequence shown here is derived from an EMBL/GenBank/DDBJ whole genome shotgun (WGS) entry which is preliminary data.</text>
</comment>
<dbReference type="AlphaFoldDB" id="A0A1B7LWT1"/>
<keyword evidence="1" id="KW-0812">Transmembrane</keyword>
<protein>
    <recommendedName>
        <fullName evidence="2">DUF4350 domain-containing protein</fullName>
    </recommendedName>
</protein>
<evidence type="ECO:0000259" key="2">
    <source>
        <dbReference type="Pfam" id="PF14258"/>
    </source>
</evidence>
<keyword evidence="1" id="KW-1133">Transmembrane helix</keyword>
<sequence>MTKTRRKTGLVLVIALIVAIWLAVMVWISMQPARTDGSLGVDDQTNDGAAALTSVLSDHGIAVHPAQSMTQLRSELQRNPDATVLFHDKYQAMATASYERLSELAELVPADQRVFAGVTATQQLDLIDGVYETRTLGFIDNLEADQSCRLPAAQEAGSIGAVRQGVVIDDDAHGCFAVVDESTGQADPAYAFAQSPEGSIIFADWRMLSNAGLYDNGTATLALWSLGQSDTVIWFQPDFQFDPDTDGQLSPVQLPDWARMGIVWAVIVTGIWLLYRGRRTGPVIVEPLPAEVPAAETTVGRGRMYAKTHQRYHALVTLQQASLARLARLLRLGAQASSDAILNETAVQLNASRPELQQLYTPPTSELSTQQLVAWANQLQDLEHQVRDRVSAPTKESS</sequence>
<dbReference type="EMBL" id="LXEY01000022">
    <property type="protein sequence ID" value="OAV59512.1"/>
    <property type="molecule type" value="Genomic_DNA"/>
</dbReference>
<evidence type="ECO:0000313" key="4">
    <source>
        <dbReference type="Proteomes" id="UP000078292"/>
    </source>
</evidence>
<dbReference type="STRING" id="1837282.A6F49_16890"/>
<organism evidence="3 4">
    <name type="scientific">Enteractinococcus helveticum</name>
    <dbReference type="NCBI Taxonomy" id="1837282"/>
    <lineage>
        <taxon>Bacteria</taxon>
        <taxon>Bacillati</taxon>
        <taxon>Actinomycetota</taxon>
        <taxon>Actinomycetes</taxon>
        <taxon>Micrococcales</taxon>
        <taxon>Micrococcaceae</taxon>
    </lineage>
</organism>
<keyword evidence="1" id="KW-0472">Membrane</keyword>
<evidence type="ECO:0000313" key="3">
    <source>
        <dbReference type="EMBL" id="OAV59512.1"/>
    </source>
</evidence>
<dbReference type="Proteomes" id="UP000078292">
    <property type="component" value="Unassembled WGS sequence"/>
</dbReference>
<dbReference type="OrthoDB" id="5241668at2"/>